<sequence>MREIIYTVAETSQLLKINKNAVYNLVRTGLLKAIRLGTIKIPAKELERFIRDNTGKDLSDLNDIKELEL</sequence>
<dbReference type="RefSeq" id="WP_003374301.1">
    <property type="nucleotide sequence ID" value="NZ_JACBBA010000004.1"/>
</dbReference>
<evidence type="ECO:0000259" key="1">
    <source>
        <dbReference type="Pfam" id="PF12728"/>
    </source>
</evidence>
<dbReference type="Pfam" id="PF12728">
    <property type="entry name" value="HTH_17"/>
    <property type="match status" value="1"/>
</dbReference>
<gene>
    <name evidence="2" type="ORF">FDG31_10460</name>
</gene>
<proteinExistence type="predicted"/>
<name>A0A6B4JP11_CLOBO</name>
<dbReference type="AlphaFoldDB" id="A0A6B4JP11"/>
<dbReference type="InterPro" id="IPR041657">
    <property type="entry name" value="HTH_17"/>
</dbReference>
<dbReference type="EMBL" id="SXFB01000006">
    <property type="protein sequence ID" value="NFV26586.1"/>
    <property type="molecule type" value="Genomic_DNA"/>
</dbReference>
<dbReference type="Proteomes" id="UP000486903">
    <property type="component" value="Unassembled WGS sequence"/>
</dbReference>
<protein>
    <submittedName>
        <fullName evidence="2">Helix-turn-helix domain-containing protein</fullName>
    </submittedName>
</protein>
<organism evidence="2 3">
    <name type="scientific">Clostridium botulinum</name>
    <dbReference type="NCBI Taxonomy" id="1491"/>
    <lineage>
        <taxon>Bacteria</taxon>
        <taxon>Bacillati</taxon>
        <taxon>Bacillota</taxon>
        <taxon>Clostridia</taxon>
        <taxon>Eubacteriales</taxon>
        <taxon>Clostridiaceae</taxon>
        <taxon>Clostridium</taxon>
    </lineage>
</organism>
<feature type="domain" description="Helix-turn-helix" evidence="1">
    <location>
        <begin position="6"/>
        <end position="53"/>
    </location>
</feature>
<accession>A0A6B4JP11</accession>
<reference evidence="2 3" key="1">
    <citation type="submission" date="2019-04" db="EMBL/GenBank/DDBJ databases">
        <title>Genome sequencing of Clostridium botulinum Groups I-IV and Clostridium butyricum.</title>
        <authorList>
            <person name="Brunt J."/>
            <person name="Van Vliet A.H.M."/>
            <person name="Stringer S.C."/>
            <person name="Carter A.T."/>
            <person name="Peck M.W."/>
        </authorList>
    </citation>
    <scope>NUCLEOTIDE SEQUENCE [LARGE SCALE GENOMIC DNA]</scope>
    <source>
        <strain evidence="2 3">BL81</strain>
    </source>
</reference>
<comment type="caution">
    <text evidence="2">The sequence shown here is derived from an EMBL/GenBank/DDBJ whole genome shotgun (WGS) entry which is preliminary data.</text>
</comment>
<evidence type="ECO:0000313" key="3">
    <source>
        <dbReference type="Proteomes" id="UP000486903"/>
    </source>
</evidence>
<evidence type="ECO:0000313" key="2">
    <source>
        <dbReference type="EMBL" id="NFV26586.1"/>
    </source>
</evidence>